<organism evidence="1">
    <name type="scientific">Pyricularia oryzae (strain Y34)</name>
    <name type="common">Rice blast fungus</name>
    <name type="synonym">Magnaporthe oryzae</name>
    <dbReference type="NCBI Taxonomy" id="1143189"/>
    <lineage>
        <taxon>Eukaryota</taxon>
        <taxon>Fungi</taxon>
        <taxon>Dikarya</taxon>
        <taxon>Ascomycota</taxon>
        <taxon>Pezizomycotina</taxon>
        <taxon>Sordariomycetes</taxon>
        <taxon>Sordariomycetidae</taxon>
        <taxon>Magnaporthales</taxon>
        <taxon>Pyriculariaceae</taxon>
        <taxon>Pyricularia</taxon>
    </lineage>
</organism>
<protein>
    <submittedName>
        <fullName evidence="1">Uncharacterized protein</fullName>
    </submittedName>
</protein>
<accession>A0AA97NU76</accession>
<sequence>MIGARHLKQASKQVLDGIEDKVHREARSLAMQDAAKLFGTDHREALNNTHKWARLRYCKKDSSLRDLSFDYFMQLARSCPLKSLEVFAEDLIPDEILTKLKTNLFGVQGEKPTNHKVKSGEEKFLDFVWNCYKRLRQDCAHCAGKLFDGKVVNKYCQERTLYTDPKDNSILQCIPSNPSKEFMAAIYSIACLYLGDSEELTYNTQVLGYLRQVVTSTTLPSQASLIIGLIRLLVQYVIVKRNRDQSWVIHLRSFSHLLSLVRDHEALNSSIRITYESIVKFVPNTDENGYQPNNGICLDYLLKFDDPEKIRDVGCSIQLLHLMGNINVYARKDASIEPRTVQDLLHHCNSITQNTPEQHKAKRDCILKTAESYKCLARVLIQWRLTNSDFAAAGNELAQSVLDIPTNEELLTAQFPLASAFWAIILSKDYGQKCYQVINNIWADRPTVRVSCLATKSANANCDQNTAHALTVARLARNRLEVEGFHRSTVQRVLNAVMKDEGVEELSLS</sequence>
<dbReference type="Proteomes" id="UP000011086">
    <property type="component" value="Unassembled WGS sequence"/>
</dbReference>
<proteinExistence type="predicted"/>
<dbReference type="AlphaFoldDB" id="A0AA97NU76"/>
<dbReference type="EMBL" id="JH793860">
    <property type="protein sequence ID" value="ELQ36455.1"/>
    <property type="molecule type" value="Genomic_DNA"/>
</dbReference>
<reference evidence="1" key="1">
    <citation type="journal article" date="2012" name="PLoS Genet.">
        <title>Comparative analysis of the genomes of two field isolates of the rice blast fungus Magnaporthe oryzae.</title>
        <authorList>
            <person name="Xue M."/>
            <person name="Yang J."/>
            <person name="Li Z."/>
            <person name="Hu S."/>
            <person name="Yao N."/>
            <person name="Dean R.A."/>
            <person name="Zhao W."/>
            <person name="Shen M."/>
            <person name="Zhang H."/>
            <person name="Li C."/>
            <person name="Liu L."/>
            <person name="Cao L."/>
            <person name="Xu X."/>
            <person name="Xing Y."/>
            <person name="Hsiang T."/>
            <person name="Zhang Z."/>
            <person name="Xu J.R."/>
            <person name="Peng Y.L."/>
        </authorList>
    </citation>
    <scope>NUCLEOTIDE SEQUENCE</scope>
    <source>
        <strain evidence="1">Y34</strain>
    </source>
</reference>
<name>A0AA97NU76_PYRO3</name>
<gene>
    <name evidence="1" type="ORF">OOU_Y34scaffold00661g1</name>
</gene>
<evidence type="ECO:0000313" key="1">
    <source>
        <dbReference type="EMBL" id="ELQ36455.1"/>
    </source>
</evidence>